<dbReference type="Proteomes" id="UP001485226">
    <property type="component" value="Unassembled WGS sequence"/>
</dbReference>
<gene>
    <name evidence="1" type="ORF">AAEO57_09545</name>
</gene>
<accession>A0ABU9IPC2</accession>
<dbReference type="RefSeq" id="WP_341691976.1">
    <property type="nucleotide sequence ID" value="NZ_JBBYHS010000009.1"/>
</dbReference>
<dbReference type="EMBL" id="JBBYHS010000009">
    <property type="protein sequence ID" value="MEL1254020.1"/>
    <property type="molecule type" value="Genomic_DNA"/>
</dbReference>
<organism evidence="1 2">
    <name type="scientific">Flavobacterium calami</name>
    <dbReference type="NCBI Taxonomy" id="3139144"/>
    <lineage>
        <taxon>Bacteria</taxon>
        <taxon>Pseudomonadati</taxon>
        <taxon>Bacteroidota</taxon>
        <taxon>Flavobacteriia</taxon>
        <taxon>Flavobacteriales</taxon>
        <taxon>Flavobacteriaceae</taxon>
        <taxon>Flavobacterium</taxon>
    </lineage>
</organism>
<comment type="caution">
    <text evidence="1">The sequence shown here is derived from an EMBL/GenBank/DDBJ whole genome shotgun (WGS) entry which is preliminary data.</text>
</comment>
<protein>
    <submittedName>
        <fullName evidence="1">Uncharacterized protein</fullName>
    </submittedName>
</protein>
<name>A0ABU9IPC2_9FLAO</name>
<proteinExistence type="predicted"/>
<evidence type="ECO:0000313" key="1">
    <source>
        <dbReference type="EMBL" id="MEL1254020.1"/>
    </source>
</evidence>
<reference evidence="1 2" key="1">
    <citation type="submission" date="2024-04" db="EMBL/GenBank/DDBJ databases">
        <title>Flavobacterium sp. DGU38 16S ribosomal RNA gene Genome sequencing and assembly.</title>
        <authorList>
            <person name="Park S."/>
        </authorList>
    </citation>
    <scope>NUCLEOTIDE SEQUENCE [LARGE SCALE GENOMIC DNA]</scope>
    <source>
        <strain evidence="1 2">DGU38</strain>
    </source>
</reference>
<keyword evidence="2" id="KW-1185">Reference proteome</keyword>
<sequence length="53" mass="6015">MAEVKQEVIEISNPGDKINEETDFSINQFEVTDALIVTGKEQPKKYTVYPVLD</sequence>
<evidence type="ECO:0000313" key="2">
    <source>
        <dbReference type="Proteomes" id="UP001485226"/>
    </source>
</evidence>